<sequence>MFLLQCRENFFLGITPANLLQRAEPGPQKLVELYTRFIGANQIVAFVGLLQEGQYYINLWAAHLLVEHHHPDGPTHQICMDTIERYANSSIDPKVAQQELEWLRRQAQAYPFFN</sequence>
<dbReference type="EMBL" id="JABKAU010000091">
    <property type="protein sequence ID" value="NVO33520.1"/>
    <property type="molecule type" value="Genomic_DNA"/>
</dbReference>
<evidence type="ECO:0000313" key="2">
    <source>
        <dbReference type="Proteomes" id="UP000565521"/>
    </source>
</evidence>
<organism evidence="1 2">
    <name type="scientific">Hymenobacter lapidiphilus</name>
    <dbReference type="NCBI Taxonomy" id="2608003"/>
    <lineage>
        <taxon>Bacteria</taxon>
        <taxon>Pseudomonadati</taxon>
        <taxon>Bacteroidota</taxon>
        <taxon>Cytophagia</taxon>
        <taxon>Cytophagales</taxon>
        <taxon>Hymenobacteraceae</taxon>
        <taxon>Hymenobacter</taxon>
    </lineage>
</organism>
<dbReference type="RefSeq" id="WP_176910326.1">
    <property type="nucleotide sequence ID" value="NZ_JABKAU010000091.1"/>
</dbReference>
<protein>
    <submittedName>
        <fullName evidence="1">Uncharacterized protein</fullName>
    </submittedName>
</protein>
<proteinExistence type="predicted"/>
<reference evidence="1 2" key="1">
    <citation type="submission" date="2020-05" db="EMBL/GenBank/DDBJ databases">
        <title>Hymenobacter terrestris sp. nov. and Hymenobacter lapidiphilus sp. nov., isolated from regoliths in Antarctica.</title>
        <authorList>
            <person name="Sedlacek I."/>
            <person name="Pantucek R."/>
            <person name="Zeman M."/>
            <person name="Holochova P."/>
            <person name="Kralova S."/>
            <person name="Stankova E."/>
            <person name="Sedo O."/>
            <person name="Micenkova L."/>
            <person name="Svec P."/>
            <person name="Gupta V."/>
            <person name="Sood U."/>
            <person name="Korpole U.S."/>
            <person name="Lal R."/>
        </authorList>
    </citation>
    <scope>NUCLEOTIDE SEQUENCE [LARGE SCALE GENOMIC DNA]</scope>
    <source>
        <strain evidence="1 2">P5342</strain>
    </source>
</reference>
<keyword evidence="2" id="KW-1185">Reference proteome</keyword>
<accession>A0A7Y7PT15</accession>
<name>A0A7Y7PT15_9BACT</name>
<comment type="caution">
    <text evidence="1">The sequence shown here is derived from an EMBL/GenBank/DDBJ whole genome shotgun (WGS) entry which is preliminary data.</text>
</comment>
<evidence type="ECO:0000313" key="1">
    <source>
        <dbReference type="EMBL" id="NVO33520.1"/>
    </source>
</evidence>
<gene>
    <name evidence="1" type="ORF">HW554_20165</name>
</gene>
<dbReference type="Proteomes" id="UP000565521">
    <property type="component" value="Unassembled WGS sequence"/>
</dbReference>
<dbReference type="AlphaFoldDB" id="A0A7Y7PT15"/>